<proteinExistence type="predicted"/>
<feature type="transmembrane region" description="Helical" evidence="1">
    <location>
        <begin position="74"/>
        <end position="91"/>
    </location>
</feature>
<organism evidence="2 3">
    <name type="scientific">Clostridium tetani</name>
    <dbReference type="NCBI Taxonomy" id="1513"/>
    <lineage>
        <taxon>Bacteria</taxon>
        <taxon>Bacillati</taxon>
        <taxon>Bacillota</taxon>
        <taxon>Clostridia</taxon>
        <taxon>Eubacteriales</taxon>
        <taxon>Clostridiaceae</taxon>
        <taxon>Clostridium</taxon>
    </lineage>
</organism>
<keyword evidence="1" id="KW-0472">Membrane</keyword>
<protein>
    <submittedName>
        <fullName evidence="2">Uncharacterized protein</fullName>
    </submittedName>
</protein>
<dbReference type="EMBL" id="QMAU01000026">
    <property type="protein sequence ID" value="RXI57030.1"/>
    <property type="molecule type" value="Genomic_DNA"/>
</dbReference>
<name>A0ABY0EQ52_CLOTA</name>
<comment type="caution">
    <text evidence="2">The sequence shown here is derived from an EMBL/GenBank/DDBJ whole genome shotgun (WGS) entry which is preliminary data.</text>
</comment>
<keyword evidence="1" id="KW-0812">Transmembrane</keyword>
<evidence type="ECO:0000313" key="3">
    <source>
        <dbReference type="Proteomes" id="UP000290273"/>
    </source>
</evidence>
<keyword evidence="1" id="KW-1133">Transmembrane helix</keyword>
<feature type="transmembrane region" description="Helical" evidence="1">
    <location>
        <begin position="45"/>
        <end position="67"/>
    </location>
</feature>
<evidence type="ECO:0000256" key="1">
    <source>
        <dbReference type="SAM" id="Phobius"/>
    </source>
</evidence>
<accession>A0ABY0EQ52</accession>
<sequence>MNKKRPFIIIFIGDTNILIALISIVLSTFPGLLEHLGFSTIPLPIFSYNIMNILLSIILLIVSYSFLKLKKWGYWAMITYSTFFLLMYIIWCLQNKHLFLSTNFTLTFIQLIFTLPTKKYFYEEKFLL</sequence>
<dbReference type="RefSeq" id="WP_023439682.1">
    <property type="nucleotide sequence ID" value="NZ_CASHSW010000034.1"/>
</dbReference>
<reference evidence="2 3" key="1">
    <citation type="submission" date="2018-06" db="EMBL/GenBank/DDBJ databases">
        <title>Genome conservation of Clostridium tetani.</title>
        <authorList>
            <person name="Bruggemann H."/>
            <person name="Popoff M.R."/>
        </authorList>
    </citation>
    <scope>NUCLEOTIDE SEQUENCE [LARGE SCALE GENOMIC DNA]</scope>
    <source>
        <strain evidence="2 3">63.05</strain>
    </source>
</reference>
<gene>
    <name evidence="2" type="ORF">DP131_06200</name>
</gene>
<dbReference type="Proteomes" id="UP000290273">
    <property type="component" value="Unassembled WGS sequence"/>
</dbReference>
<feature type="transmembrane region" description="Helical" evidence="1">
    <location>
        <begin position="7"/>
        <end position="33"/>
    </location>
</feature>
<evidence type="ECO:0000313" key="2">
    <source>
        <dbReference type="EMBL" id="RXI57030.1"/>
    </source>
</evidence>